<dbReference type="RefSeq" id="WP_379784220.1">
    <property type="nucleotide sequence ID" value="NZ_JBHSWW010000640.1"/>
</dbReference>
<dbReference type="InterPro" id="IPR013324">
    <property type="entry name" value="RNA_pol_sigma_r3/r4-like"/>
</dbReference>
<dbReference type="Gene3D" id="1.10.10.10">
    <property type="entry name" value="Winged helix-like DNA-binding domain superfamily/Winged helix DNA-binding domain"/>
    <property type="match status" value="1"/>
</dbReference>
<reference evidence="8 9" key="1">
    <citation type="journal article" date="2019" name="Int. J. Syst. Evol. Microbiol.">
        <title>The Global Catalogue of Microorganisms (GCM) 10K type strain sequencing project: providing services to taxonomists for standard genome sequencing and annotation.</title>
        <authorList>
            <consortium name="The Broad Institute Genomics Platform"/>
            <consortium name="The Broad Institute Genome Sequencing Center for Infectious Disease"/>
            <person name="Wu L."/>
            <person name="Ma J."/>
        </authorList>
    </citation>
    <scope>NUCLEOTIDE SEQUENCE [LARGE SCALE GENOMIC DNA]</scope>
    <source>
        <strain evidence="8 9">CGMCC 1.3239</strain>
    </source>
</reference>
<name>A0ABD5SE00_9EURY</name>
<dbReference type="GO" id="GO:0016987">
    <property type="term" value="F:sigma factor activity"/>
    <property type="evidence" value="ECO:0007669"/>
    <property type="project" value="UniProtKB-KW"/>
</dbReference>
<evidence type="ECO:0000313" key="8">
    <source>
        <dbReference type="EMBL" id="MFC6755243.1"/>
    </source>
</evidence>
<keyword evidence="9" id="KW-1185">Reference proteome</keyword>
<dbReference type="Pfam" id="PF08281">
    <property type="entry name" value="Sigma70_r4_2"/>
    <property type="match status" value="1"/>
</dbReference>
<comment type="similarity">
    <text evidence="1">Belongs to the sigma-70 factor family. ECF subfamily.</text>
</comment>
<keyword evidence="4" id="KW-0804">Transcription</keyword>
<accession>A0ABD5SE00</accession>
<evidence type="ECO:0000256" key="2">
    <source>
        <dbReference type="ARBA" id="ARBA00023015"/>
    </source>
</evidence>
<proteinExistence type="inferred from homology"/>
<feature type="non-terminal residue" evidence="8">
    <location>
        <position position="1"/>
    </location>
</feature>
<dbReference type="InterPro" id="IPR013325">
    <property type="entry name" value="RNA_pol_sigma_r2"/>
</dbReference>
<gene>
    <name evidence="8" type="ORF">ACFQEU_17485</name>
</gene>
<dbReference type="InterPro" id="IPR036388">
    <property type="entry name" value="WH-like_DNA-bd_sf"/>
</dbReference>
<dbReference type="Pfam" id="PF04542">
    <property type="entry name" value="Sigma70_r2"/>
    <property type="match status" value="1"/>
</dbReference>
<evidence type="ECO:0000259" key="6">
    <source>
        <dbReference type="Pfam" id="PF04542"/>
    </source>
</evidence>
<dbReference type="EMBL" id="JBHSWW010000640">
    <property type="protein sequence ID" value="MFC6755243.1"/>
    <property type="molecule type" value="Genomic_DNA"/>
</dbReference>
<evidence type="ECO:0000256" key="5">
    <source>
        <dbReference type="SAM" id="MobiDB-lite"/>
    </source>
</evidence>
<dbReference type="Gene3D" id="1.10.1740.10">
    <property type="match status" value="1"/>
</dbReference>
<dbReference type="PANTHER" id="PTHR43133">
    <property type="entry name" value="RNA POLYMERASE ECF-TYPE SIGMA FACTO"/>
    <property type="match status" value="1"/>
</dbReference>
<evidence type="ECO:0000256" key="4">
    <source>
        <dbReference type="ARBA" id="ARBA00023163"/>
    </source>
</evidence>
<dbReference type="AlphaFoldDB" id="A0ABD5SE00"/>
<dbReference type="InterPro" id="IPR039425">
    <property type="entry name" value="RNA_pol_sigma-70-like"/>
</dbReference>
<feature type="domain" description="RNA polymerase sigma-70 region 2" evidence="6">
    <location>
        <begin position="35"/>
        <end position="99"/>
    </location>
</feature>
<evidence type="ECO:0000313" key="9">
    <source>
        <dbReference type="Proteomes" id="UP001596442"/>
    </source>
</evidence>
<feature type="domain" description="RNA polymerase sigma factor 70 region 4 type 2" evidence="7">
    <location>
        <begin position="132"/>
        <end position="182"/>
    </location>
</feature>
<protein>
    <submittedName>
        <fullName evidence="8">RNA polymerase sigma factor</fullName>
    </submittedName>
</protein>
<evidence type="ECO:0000256" key="1">
    <source>
        <dbReference type="ARBA" id="ARBA00010641"/>
    </source>
</evidence>
<evidence type="ECO:0000256" key="3">
    <source>
        <dbReference type="ARBA" id="ARBA00023082"/>
    </source>
</evidence>
<keyword evidence="3" id="KW-0731">Sigma factor</keyword>
<dbReference type="InterPro" id="IPR014284">
    <property type="entry name" value="RNA_pol_sigma-70_dom"/>
</dbReference>
<evidence type="ECO:0000259" key="7">
    <source>
        <dbReference type="Pfam" id="PF08281"/>
    </source>
</evidence>
<comment type="caution">
    <text evidence="8">The sequence shown here is derived from an EMBL/GenBank/DDBJ whole genome shotgun (WGS) entry which is preliminary data.</text>
</comment>
<keyword evidence="2" id="KW-0805">Transcription regulation</keyword>
<organism evidence="8 9">
    <name type="scientific">Halorubrum tibetense</name>
    <dbReference type="NCBI Taxonomy" id="175631"/>
    <lineage>
        <taxon>Archaea</taxon>
        <taxon>Methanobacteriati</taxon>
        <taxon>Methanobacteriota</taxon>
        <taxon>Stenosarchaea group</taxon>
        <taxon>Halobacteria</taxon>
        <taxon>Halobacteriales</taxon>
        <taxon>Haloferacaceae</taxon>
        <taxon>Halorubrum</taxon>
    </lineage>
</organism>
<dbReference type="NCBIfam" id="TIGR02937">
    <property type="entry name" value="sigma70-ECF"/>
    <property type="match status" value="1"/>
</dbReference>
<dbReference type="Proteomes" id="UP001596442">
    <property type="component" value="Unassembled WGS sequence"/>
</dbReference>
<dbReference type="InterPro" id="IPR013249">
    <property type="entry name" value="RNA_pol_sigma70_r4_t2"/>
</dbReference>
<feature type="region of interest" description="Disordered" evidence="5">
    <location>
        <begin position="1"/>
        <end position="23"/>
    </location>
</feature>
<dbReference type="PANTHER" id="PTHR43133:SF63">
    <property type="entry name" value="RNA POLYMERASE SIGMA FACTOR FECI-RELATED"/>
    <property type="match status" value="1"/>
</dbReference>
<dbReference type="SUPFAM" id="SSF88659">
    <property type="entry name" value="Sigma3 and sigma4 domains of RNA polymerase sigma factors"/>
    <property type="match status" value="1"/>
</dbReference>
<sequence length="191" mass="22089">RERVPLQQPTIEGGSQCERDVSNGRTHDQQIAAVFEQYSAMLKRYLWSKVRSQEDVADLMHETYERFQRHKDRIELATAQNFLFTIARNLIIDRVRHKRVSEVDQNVDVELLLDPLPSPEQQIIDAEAVSALNSAIESLPSQCRRVFVMRKIHQLSQKDIAEKLSISVSTVEKHIAMGMKQCRQRLIKPLS</sequence>
<dbReference type="SUPFAM" id="SSF88946">
    <property type="entry name" value="Sigma2 domain of RNA polymerase sigma factors"/>
    <property type="match status" value="1"/>
</dbReference>
<dbReference type="InterPro" id="IPR007627">
    <property type="entry name" value="RNA_pol_sigma70_r2"/>
</dbReference>